<dbReference type="EMBL" id="AFBR01000093">
    <property type="protein sequence ID" value="EGG50440.1"/>
    <property type="molecule type" value="Genomic_DNA"/>
</dbReference>
<proteinExistence type="predicted"/>
<dbReference type="Proteomes" id="UP000005546">
    <property type="component" value="Unassembled WGS sequence"/>
</dbReference>
<evidence type="ECO:0000313" key="1">
    <source>
        <dbReference type="EMBL" id="EGG50440.1"/>
    </source>
</evidence>
<accession>F3QY93</accession>
<gene>
    <name evidence="1" type="ORF">HMPREF9442_03186</name>
</gene>
<sequence>MNPFLCYGIHTFRVFPLVPCMTLNPYVRVGKNTVINGESYLSAAEKENELYSFFNLSQTVFFHLFIRVIFQQC</sequence>
<reference evidence="1 2" key="1">
    <citation type="submission" date="2011-02" db="EMBL/GenBank/DDBJ databases">
        <authorList>
            <person name="Weinstock G."/>
            <person name="Sodergren E."/>
            <person name="Clifton S."/>
            <person name="Fulton L."/>
            <person name="Fulton B."/>
            <person name="Courtney L."/>
            <person name="Fronick C."/>
            <person name="Harrison M."/>
            <person name="Strong C."/>
            <person name="Farmer C."/>
            <person name="Delahaunty K."/>
            <person name="Markovic C."/>
            <person name="Hall O."/>
            <person name="Minx P."/>
            <person name="Tomlinson C."/>
            <person name="Mitreva M."/>
            <person name="Hou S."/>
            <person name="Chen J."/>
            <person name="Wollam A."/>
            <person name="Pepin K.H."/>
            <person name="Johnson M."/>
            <person name="Bhonagiri V."/>
            <person name="Zhang X."/>
            <person name="Suruliraj S."/>
            <person name="Warren W."/>
            <person name="Chinwalla A."/>
            <person name="Mardis E.R."/>
            <person name="Wilson R.K."/>
        </authorList>
    </citation>
    <scope>NUCLEOTIDE SEQUENCE [LARGE SCALE GENOMIC DNA]</scope>
    <source>
        <strain evidence="1 2">YIT 11841</strain>
    </source>
</reference>
<protein>
    <submittedName>
        <fullName evidence="1">Uncharacterized protein</fullName>
    </submittedName>
</protein>
<name>F3QY93_9BACT</name>
<evidence type="ECO:0000313" key="2">
    <source>
        <dbReference type="Proteomes" id="UP000005546"/>
    </source>
</evidence>
<dbReference type="AlphaFoldDB" id="F3QY93"/>
<keyword evidence="2" id="KW-1185">Reference proteome</keyword>
<organism evidence="1 2">
    <name type="scientific">Paraprevotella xylaniphila YIT 11841</name>
    <dbReference type="NCBI Taxonomy" id="762982"/>
    <lineage>
        <taxon>Bacteria</taxon>
        <taxon>Pseudomonadati</taxon>
        <taxon>Bacteroidota</taxon>
        <taxon>Bacteroidia</taxon>
        <taxon>Bacteroidales</taxon>
        <taxon>Prevotellaceae</taxon>
        <taxon>Paraprevotella</taxon>
    </lineage>
</organism>
<comment type="caution">
    <text evidence="1">The sequence shown here is derived from an EMBL/GenBank/DDBJ whole genome shotgun (WGS) entry which is preliminary data.</text>
</comment>
<dbReference type="HOGENOM" id="CLU_2701473_0_0_10"/>